<dbReference type="EMBL" id="JBEAFC010000008">
    <property type="protein sequence ID" value="KAL1543150.1"/>
    <property type="molecule type" value="Genomic_DNA"/>
</dbReference>
<comment type="caution">
    <text evidence="1">The sequence shown here is derived from an EMBL/GenBank/DDBJ whole genome shotgun (WGS) entry which is preliminary data.</text>
</comment>
<accession>A0ABD1GGA1</accession>
<organism evidence="1 2">
    <name type="scientific">Salvia divinorum</name>
    <name type="common">Maria pastora</name>
    <name type="synonym">Diviner's sage</name>
    <dbReference type="NCBI Taxonomy" id="28513"/>
    <lineage>
        <taxon>Eukaryota</taxon>
        <taxon>Viridiplantae</taxon>
        <taxon>Streptophyta</taxon>
        <taxon>Embryophyta</taxon>
        <taxon>Tracheophyta</taxon>
        <taxon>Spermatophyta</taxon>
        <taxon>Magnoliopsida</taxon>
        <taxon>eudicotyledons</taxon>
        <taxon>Gunneridae</taxon>
        <taxon>Pentapetalae</taxon>
        <taxon>asterids</taxon>
        <taxon>lamiids</taxon>
        <taxon>Lamiales</taxon>
        <taxon>Lamiaceae</taxon>
        <taxon>Nepetoideae</taxon>
        <taxon>Mentheae</taxon>
        <taxon>Salviinae</taxon>
        <taxon>Salvia</taxon>
        <taxon>Salvia subgen. Calosphace</taxon>
    </lineage>
</organism>
<name>A0ABD1GGA1_SALDI</name>
<protein>
    <submittedName>
        <fullName evidence="1">Uncharacterized protein</fullName>
    </submittedName>
</protein>
<dbReference type="Proteomes" id="UP001567538">
    <property type="component" value="Unassembled WGS sequence"/>
</dbReference>
<evidence type="ECO:0000313" key="2">
    <source>
        <dbReference type="Proteomes" id="UP001567538"/>
    </source>
</evidence>
<keyword evidence="2" id="KW-1185">Reference proteome</keyword>
<gene>
    <name evidence="1" type="ORF">AAHA92_20160</name>
</gene>
<sequence>MGGNRIQRPQCKAAIPKGFCSKFDAVFKFVIPLETPLKSSIRDAAFVLSFSRFSELKKERGVRIAAQRREV</sequence>
<reference evidence="1 2" key="1">
    <citation type="submission" date="2024-06" db="EMBL/GenBank/DDBJ databases">
        <title>A chromosome level genome sequence of Diviner's sage (Salvia divinorum).</title>
        <authorList>
            <person name="Ford S.A."/>
            <person name="Ro D.-K."/>
            <person name="Ness R.W."/>
            <person name="Phillips M.A."/>
        </authorList>
    </citation>
    <scope>NUCLEOTIDE SEQUENCE [LARGE SCALE GENOMIC DNA]</scope>
    <source>
        <strain evidence="1">SAF-2024a</strain>
        <tissue evidence="1">Leaf</tissue>
    </source>
</reference>
<dbReference type="AlphaFoldDB" id="A0ABD1GGA1"/>
<proteinExistence type="predicted"/>
<evidence type="ECO:0000313" key="1">
    <source>
        <dbReference type="EMBL" id="KAL1543150.1"/>
    </source>
</evidence>